<keyword evidence="1 3" id="KW-0694">RNA-binding</keyword>
<dbReference type="Gene3D" id="3.10.290.10">
    <property type="entry name" value="RNA-binding S4 domain"/>
    <property type="match status" value="1"/>
</dbReference>
<evidence type="ECO:0000259" key="4">
    <source>
        <dbReference type="SMART" id="SM00363"/>
    </source>
</evidence>
<gene>
    <name evidence="5" type="ORF">FNV44_03235</name>
</gene>
<dbReference type="InterPro" id="IPR002942">
    <property type="entry name" value="S4_RNA-bd"/>
</dbReference>
<accession>A0A553IIP4</accession>
<evidence type="ECO:0000256" key="2">
    <source>
        <dbReference type="ARBA" id="ARBA00029460"/>
    </source>
</evidence>
<protein>
    <submittedName>
        <fullName evidence="5">TlyA family RNA methyltransferase</fullName>
    </submittedName>
</protein>
<dbReference type="EMBL" id="VKID01000001">
    <property type="protein sequence ID" value="TRY00071.1"/>
    <property type="molecule type" value="Genomic_DNA"/>
</dbReference>
<dbReference type="PANTHER" id="PTHR32319:SF0">
    <property type="entry name" value="BACTERIAL HEMOLYSIN-LIKE PROTEIN"/>
    <property type="match status" value="1"/>
</dbReference>
<dbReference type="Pfam" id="PF01728">
    <property type="entry name" value="FtsJ"/>
    <property type="match status" value="1"/>
</dbReference>
<comment type="similarity">
    <text evidence="2">Belongs to the TlyA family.</text>
</comment>
<feature type="domain" description="RNA-binding S4" evidence="4">
    <location>
        <begin position="2"/>
        <end position="66"/>
    </location>
</feature>
<reference evidence="5 6" key="1">
    <citation type="submission" date="2019-07" db="EMBL/GenBank/DDBJ databases">
        <title>Genome sequence of Acholeplasma laidlawii strain with increased resistance to erythromycin.</title>
        <authorList>
            <person name="Medvedeva E.S."/>
            <person name="Baranova N.B."/>
            <person name="Siniagina M.N."/>
            <person name="Mouzykantov A."/>
            <person name="Chernova O.A."/>
            <person name="Chernov V.M."/>
        </authorList>
    </citation>
    <scope>NUCLEOTIDE SEQUENCE [LARGE SCALE GENOMIC DNA]</scope>
    <source>
        <strain evidence="5 6">PG8REry</strain>
    </source>
</reference>
<dbReference type="InterPro" id="IPR002877">
    <property type="entry name" value="RNA_MeTrfase_FtsJ_dom"/>
</dbReference>
<comment type="caution">
    <text evidence="5">The sequence shown here is derived from an EMBL/GenBank/DDBJ whole genome shotgun (WGS) entry which is preliminary data.</text>
</comment>
<dbReference type="SMART" id="SM00363">
    <property type="entry name" value="S4"/>
    <property type="match status" value="1"/>
</dbReference>
<dbReference type="SUPFAM" id="SSF53335">
    <property type="entry name" value="S-adenosyl-L-methionine-dependent methyltransferases"/>
    <property type="match status" value="1"/>
</dbReference>
<dbReference type="GO" id="GO:0003723">
    <property type="term" value="F:RNA binding"/>
    <property type="evidence" value="ECO:0007669"/>
    <property type="project" value="UniProtKB-KW"/>
</dbReference>
<proteinExistence type="inferred from homology"/>
<dbReference type="InterPro" id="IPR047048">
    <property type="entry name" value="TlyA"/>
</dbReference>
<dbReference type="PANTHER" id="PTHR32319">
    <property type="entry name" value="BACTERIAL HEMOLYSIN-LIKE PROTEIN"/>
    <property type="match status" value="1"/>
</dbReference>
<sequence>MLRLDKYLTDHYKDITRSQFSDFIKRGFVTIDDKVITKPSFDVLEHHVVKFNKDDVFVSRGGEKLEHAIDVFGIDISNKVVIDVGASTGGFTQSVLNHGAKHVYAYDVGTDQLAKSLRSDVRVSSFEQTNILDVNLPENDLIVIDVSFTSVLPILSHVTPFAKEIIFLLKPQFETTKDMLKKGILKSEKEISKIIEKTTQHLKSLSLQILGFTPSPITGKDGNQEYLIYCTRS</sequence>
<organism evidence="5 6">
    <name type="scientific">Acholeplasma laidlawii</name>
    <dbReference type="NCBI Taxonomy" id="2148"/>
    <lineage>
        <taxon>Bacteria</taxon>
        <taxon>Bacillati</taxon>
        <taxon>Mycoplasmatota</taxon>
        <taxon>Mollicutes</taxon>
        <taxon>Acholeplasmatales</taxon>
        <taxon>Acholeplasmataceae</taxon>
        <taxon>Acholeplasma</taxon>
    </lineage>
</organism>
<dbReference type="GO" id="GO:0032259">
    <property type="term" value="P:methylation"/>
    <property type="evidence" value="ECO:0007669"/>
    <property type="project" value="UniProtKB-KW"/>
</dbReference>
<keyword evidence="5" id="KW-0489">Methyltransferase</keyword>
<dbReference type="AlphaFoldDB" id="A0A553IIP4"/>
<evidence type="ECO:0000313" key="5">
    <source>
        <dbReference type="EMBL" id="TRY00071.1"/>
    </source>
</evidence>
<dbReference type="PROSITE" id="PS50889">
    <property type="entry name" value="S4"/>
    <property type="match status" value="1"/>
</dbReference>
<dbReference type="Gene3D" id="3.40.50.150">
    <property type="entry name" value="Vaccinia Virus protein VP39"/>
    <property type="match status" value="1"/>
</dbReference>
<dbReference type="CDD" id="cd02440">
    <property type="entry name" value="AdoMet_MTases"/>
    <property type="match status" value="1"/>
</dbReference>
<evidence type="ECO:0000256" key="3">
    <source>
        <dbReference type="PROSITE-ProRule" id="PRU00182"/>
    </source>
</evidence>
<evidence type="ECO:0000313" key="6">
    <source>
        <dbReference type="Proteomes" id="UP000315938"/>
    </source>
</evidence>
<dbReference type="InterPro" id="IPR004538">
    <property type="entry name" value="Hemolysin_A/TlyA"/>
</dbReference>
<dbReference type="InterPro" id="IPR029063">
    <property type="entry name" value="SAM-dependent_MTases_sf"/>
</dbReference>
<dbReference type="GO" id="GO:0008168">
    <property type="term" value="F:methyltransferase activity"/>
    <property type="evidence" value="ECO:0007669"/>
    <property type="project" value="UniProtKB-KW"/>
</dbReference>
<dbReference type="Proteomes" id="UP000315938">
    <property type="component" value="Unassembled WGS sequence"/>
</dbReference>
<dbReference type="NCBIfam" id="TIGR00478">
    <property type="entry name" value="tly"/>
    <property type="match status" value="1"/>
</dbReference>
<dbReference type="Pfam" id="PF01479">
    <property type="entry name" value="S4"/>
    <property type="match status" value="1"/>
</dbReference>
<dbReference type="CDD" id="cd00165">
    <property type="entry name" value="S4"/>
    <property type="match status" value="1"/>
</dbReference>
<dbReference type="InterPro" id="IPR036986">
    <property type="entry name" value="S4_RNA-bd_sf"/>
</dbReference>
<keyword evidence="5" id="KW-0808">Transferase</keyword>
<name>A0A553IIP4_ACHLA</name>
<evidence type="ECO:0000256" key="1">
    <source>
        <dbReference type="ARBA" id="ARBA00022884"/>
    </source>
</evidence>